<feature type="compositionally biased region" description="Basic and acidic residues" evidence="1">
    <location>
        <begin position="34"/>
        <end position="44"/>
    </location>
</feature>
<dbReference type="PATRIC" id="fig|1260221.3.peg.3340"/>
<keyword evidence="2" id="KW-0812">Transmembrane</keyword>
<evidence type="ECO:0000256" key="1">
    <source>
        <dbReference type="SAM" id="MobiDB-lite"/>
    </source>
</evidence>
<sequence>MFDDLGESLTGITDAITSGTKDYVSAWFDNESDKVKSAAPEEQRPTYVPPQQPNGRPVEYRQGVTLSTTHLLIGLAIIGGALILAKRG</sequence>
<name>U4KHF2_9VIBR</name>
<keyword evidence="2" id="KW-0472">Membrane</keyword>
<gene>
    <name evidence="3" type="ORF">VIBNI_A3522</name>
</gene>
<evidence type="ECO:0000313" key="4">
    <source>
        <dbReference type="Proteomes" id="UP000016895"/>
    </source>
</evidence>
<feature type="region of interest" description="Disordered" evidence="1">
    <location>
        <begin position="34"/>
        <end position="58"/>
    </location>
</feature>
<protein>
    <submittedName>
        <fullName evidence="3">Uncharacterized protein</fullName>
    </submittedName>
</protein>
<feature type="transmembrane region" description="Helical" evidence="2">
    <location>
        <begin position="64"/>
        <end position="85"/>
    </location>
</feature>
<evidence type="ECO:0000313" key="3">
    <source>
        <dbReference type="EMBL" id="CCO59499.1"/>
    </source>
</evidence>
<reference evidence="3 4" key="1">
    <citation type="journal article" date="2013" name="ISME J.">
        <title>Comparative genomics of pathogenic lineages of Vibrio nigripulchritudo identifies virulence-associated traits.</title>
        <authorList>
            <person name="Goudenege D."/>
            <person name="Labreuche Y."/>
            <person name="Krin E."/>
            <person name="Ansquer D."/>
            <person name="Mangenot S."/>
            <person name="Calteau A."/>
            <person name="Medigue C."/>
            <person name="Mazel D."/>
            <person name="Polz M.F."/>
            <person name="Le Roux F."/>
        </authorList>
    </citation>
    <scope>NUCLEOTIDE SEQUENCE [LARGE SCALE GENOMIC DNA]</scope>
    <source>
        <strain evidence="4">SnF1</strain>
    </source>
</reference>
<keyword evidence="4" id="KW-1185">Reference proteome</keyword>
<dbReference type="STRING" id="28173.VIBNI_A3522"/>
<evidence type="ECO:0000256" key="2">
    <source>
        <dbReference type="SAM" id="Phobius"/>
    </source>
</evidence>
<keyword evidence="2" id="KW-1133">Transmembrane helix</keyword>
<proteinExistence type="predicted"/>
<accession>U4KHF2</accession>
<dbReference type="Proteomes" id="UP000016895">
    <property type="component" value="Chromosome 1"/>
</dbReference>
<dbReference type="EMBL" id="FO203526">
    <property type="protein sequence ID" value="CCO59499.1"/>
    <property type="molecule type" value="Genomic_DNA"/>
</dbReference>
<organism evidence="3 4">
    <name type="scientific">Vibrio nigripulchritudo</name>
    <dbReference type="NCBI Taxonomy" id="28173"/>
    <lineage>
        <taxon>Bacteria</taxon>
        <taxon>Pseudomonadati</taxon>
        <taxon>Pseudomonadota</taxon>
        <taxon>Gammaproteobacteria</taxon>
        <taxon>Vibrionales</taxon>
        <taxon>Vibrionaceae</taxon>
        <taxon>Vibrio</taxon>
    </lineage>
</organism>
<dbReference type="RefSeq" id="WP_022551926.1">
    <property type="nucleotide sequence ID" value="NC_022528.1"/>
</dbReference>
<dbReference type="AlphaFoldDB" id="U4KHF2"/>
<dbReference type="KEGG" id="vni:VIBNI_A3522"/>